<dbReference type="CDD" id="cd09272">
    <property type="entry name" value="RNase_HI_RT_Ty1"/>
    <property type="match status" value="1"/>
</dbReference>
<evidence type="ECO:0000259" key="7">
    <source>
        <dbReference type="Pfam" id="PF22936"/>
    </source>
</evidence>
<name>A0AAD5NTQ3_ACENE</name>
<feature type="domain" description="Retrotransposon Copia-like N-terminal" evidence="6">
    <location>
        <begin position="36"/>
        <end position="82"/>
    </location>
</feature>
<comment type="caution">
    <text evidence="9">The sequence shown here is derived from an EMBL/GenBank/DDBJ whole genome shotgun (WGS) entry which is preliminary data.</text>
</comment>
<dbReference type="Pfam" id="PF14244">
    <property type="entry name" value="Retrotran_gag_3"/>
    <property type="match status" value="1"/>
</dbReference>
<feature type="domain" description="Retroviral polymerase SH3-like" evidence="8">
    <location>
        <begin position="679"/>
        <end position="738"/>
    </location>
</feature>
<evidence type="ECO:0000259" key="6">
    <source>
        <dbReference type="Pfam" id="PF14244"/>
    </source>
</evidence>
<dbReference type="InterPro" id="IPR036397">
    <property type="entry name" value="RNaseH_sf"/>
</dbReference>
<dbReference type="GO" id="GO:0004190">
    <property type="term" value="F:aspartic-type endopeptidase activity"/>
    <property type="evidence" value="ECO:0007669"/>
    <property type="project" value="UniProtKB-KW"/>
</dbReference>
<keyword evidence="1" id="KW-0378">Hydrolase</keyword>
<feature type="compositionally biased region" description="Pro residues" evidence="2">
    <location>
        <begin position="773"/>
        <end position="793"/>
    </location>
</feature>
<dbReference type="EMBL" id="JAJSOW010000101">
    <property type="protein sequence ID" value="KAI9180399.1"/>
    <property type="molecule type" value="Genomic_DNA"/>
</dbReference>
<dbReference type="PANTHER" id="PTHR11439:SF511">
    <property type="match status" value="1"/>
</dbReference>
<dbReference type="InterPro" id="IPR005162">
    <property type="entry name" value="Retrotrans_gag_dom"/>
</dbReference>
<dbReference type="Pfam" id="PF13976">
    <property type="entry name" value="gag_pre-integrs"/>
    <property type="match status" value="1"/>
</dbReference>
<evidence type="ECO:0000259" key="4">
    <source>
        <dbReference type="Pfam" id="PF07727"/>
    </source>
</evidence>
<dbReference type="InterPro" id="IPR013103">
    <property type="entry name" value="RVT_2"/>
</dbReference>
<dbReference type="PANTHER" id="PTHR11439">
    <property type="entry name" value="GAG-POL-RELATED RETROTRANSPOSON"/>
    <property type="match status" value="1"/>
</dbReference>
<keyword evidence="1" id="KW-0645">Protease</keyword>
<sequence length="1414" mass="157113">MANDELPPTPSVPGKEIVDSNIDPSRSNISDPYFTHHSDDPGLVLISKPLNGDNYSTWKRAMTLALNSKNKLGFVNGSVNTPSKTADPESYAAWSRCNDMVHSWIINTFSPEISDSVIYYSTANEVWEDLRERFSQSNAPRIFEIQRDIAYLRQEQLSVSAYYTKLKGLWDELSSYSDAILGTQQDQQKLMQFLMGLNDSYSGIRGQILLMQPLPSIRQAYSSVSQEEKQRHLSSTHAATDSGGSAAMAVRSNHSNKSTPSAVTGRFDRPYGSHDFRSQEKPPENFNGGRRFDQDKKRSGYGNGRGRPHCTHCGELGHWVQTCYELHGYPAGHPKAKYNTGGPKRFNHNNRPAANNVSKCLSKEDSNPVVGISETQLKQLLSLLDIKNEGSGSQANAVSKPGLSKITSHNWIIDSGATDHISTSSKLFFRTDKNCSLPHVLLPSGEKANIIARGSLPLNSVYYLNNVLCVPSFKVDLMSVSRLTRGLNCSVTFFPYWCVLQDLATRRMIGLGKQRDGLYYLVALATKKSMTNSSPPPHRPTCNLTISSTDLWHNRLGHVSSSRLSFIAKTFLNFSAESNNACPICPLAKQSRLPFYSSHSCVYTPQQNGVVERKHRHILQVARALKFQARLPTQFWGDCALTAVHIINRLPSPVLSHKTPFELLYSKPPSFSHLRVFGCLAYATNVRPSHKFDYRSIPSIFIGYPIGQKAYKLFDLSTKKVFTSRDVKFHENVFPYASVQPSSVTSGPHPTSGPIPIVGFDIPYSFDPVPNTHPPLPLPFPSPDTSSPPPITPLPSSISPSTSLSPPPSDSSFPVPHSSSDPSSSAPSPVHPPDPAPLRRSSRHASPPAKRRDYVCSTVSSNQSSSLLLGPTKGTRYPLTNFVSYHRYTLAHLSFVAQISEATEPTSYSEAAALPQWRDAMNSELQALQANGTWSLVPLPASKTPIGCRWVFKIKHHSDGSIERYKARLVAKGFTQLEGIDYQDTFSPTAKIISVRCLLALAASSGWSIHQLDVHNAFLHGNLTEEIYMSPPPGLRRQGEDNLVCRLHKSLYGLKQASRQWFAKFSEAICSAGYVQSRADYSLFTRTQGKSFTALLIYVDDILITGNDPVSIAATKKFLHSHFHLKDLGNLKYFLSIEVSTSKKGILLSQRKYALEIIEDVGLLGAAPIDTPMERGLKLSDKGDLLKDSSQYRRLVGRLIYLTVSRPDITYVVHVLSRFMHQPRKSHMEAALRVVRYLKGAPGKGLFFSSNSDFKLRAYCDSDWAGCPLTRRSTTGYCVFLGPSLISWRSKRQKTVSLSSAEAEYRAMTGACCELTWLRYLLKDLGLSHHGPALLYCDNKAALHIAANPVFHERTRHIEMDCHYIRDKIQDGSVTTKYVSSTHQLADVLTKPLGKEFFVPMVHKLGVQDIHSPT</sequence>
<feature type="domain" description="Reverse transcriptase Ty1/copia-type" evidence="4">
    <location>
        <begin position="931"/>
        <end position="1174"/>
    </location>
</feature>
<feature type="compositionally biased region" description="Polar residues" evidence="2">
    <location>
        <begin position="233"/>
        <end position="243"/>
    </location>
</feature>
<dbReference type="InterPro" id="IPR043502">
    <property type="entry name" value="DNA/RNA_pol_sf"/>
</dbReference>
<feature type="region of interest" description="Disordered" evidence="2">
    <location>
        <begin position="773"/>
        <end position="854"/>
    </location>
</feature>
<dbReference type="SUPFAM" id="SSF56672">
    <property type="entry name" value="DNA/RNA polymerases"/>
    <property type="match status" value="1"/>
</dbReference>
<evidence type="ECO:0000256" key="1">
    <source>
        <dbReference type="ARBA" id="ARBA00022750"/>
    </source>
</evidence>
<organism evidence="9 10">
    <name type="scientific">Acer negundo</name>
    <name type="common">Box elder</name>
    <dbReference type="NCBI Taxonomy" id="4023"/>
    <lineage>
        <taxon>Eukaryota</taxon>
        <taxon>Viridiplantae</taxon>
        <taxon>Streptophyta</taxon>
        <taxon>Embryophyta</taxon>
        <taxon>Tracheophyta</taxon>
        <taxon>Spermatophyta</taxon>
        <taxon>Magnoliopsida</taxon>
        <taxon>eudicotyledons</taxon>
        <taxon>Gunneridae</taxon>
        <taxon>Pentapetalae</taxon>
        <taxon>rosids</taxon>
        <taxon>malvids</taxon>
        <taxon>Sapindales</taxon>
        <taxon>Sapindaceae</taxon>
        <taxon>Hippocastanoideae</taxon>
        <taxon>Acereae</taxon>
        <taxon>Acer</taxon>
    </lineage>
</organism>
<feature type="domain" description="Retrotransposon gag" evidence="3">
    <location>
        <begin position="114"/>
        <end position="199"/>
    </location>
</feature>
<evidence type="ECO:0000256" key="2">
    <source>
        <dbReference type="SAM" id="MobiDB-lite"/>
    </source>
</evidence>
<evidence type="ECO:0000313" key="9">
    <source>
        <dbReference type="EMBL" id="KAI9180399.1"/>
    </source>
</evidence>
<feature type="domain" description="Retrovirus-related Pol polyprotein from transposon TNT 1-94-like beta-barrel" evidence="7">
    <location>
        <begin position="411"/>
        <end position="484"/>
    </location>
</feature>
<dbReference type="InterPro" id="IPR029472">
    <property type="entry name" value="Copia-like_N"/>
</dbReference>
<dbReference type="Pfam" id="PF03732">
    <property type="entry name" value="Retrotrans_gag"/>
    <property type="match status" value="1"/>
</dbReference>
<evidence type="ECO:0000259" key="3">
    <source>
        <dbReference type="Pfam" id="PF03732"/>
    </source>
</evidence>
<protein>
    <recommendedName>
        <fullName evidence="11">Retrovirus-related Pol polyprotein from transposon TNT 1-94</fullName>
    </recommendedName>
</protein>
<evidence type="ECO:0008006" key="11">
    <source>
        <dbReference type="Google" id="ProtNLM"/>
    </source>
</evidence>
<feature type="compositionally biased region" description="Polar residues" evidence="2">
    <location>
        <begin position="252"/>
        <end position="262"/>
    </location>
</feature>
<feature type="compositionally biased region" description="Basic and acidic residues" evidence="2">
    <location>
        <begin position="266"/>
        <end position="283"/>
    </location>
</feature>
<feature type="compositionally biased region" description="Low complexity" evidence="2">
    <location>
        <begin position="794"/>
        <end position="828"/>
    </location>
</feature>
<accession>A0AAD5NTQ3</accession>
<dbReference type="Pfam" id="PF22936">
    <property type="entry name" value="Pol_BBD"/>
    <property type="match status" value="1"/>
</dbReference>
<feature type="region of interest" description="Disordered" evidence="2">
    <location>
        <begin position="221"/>
        <end position="306"/>
    </location>
</feature>
<dbReference type="InterPro" id="IPR025724">
    <property type="entry name" value="GAG-pre-integrase_dom"/>
</dbReference>
<dbReference type="Gene3D" id="3.30.420.10">
    <property type="entry name" value="Ribonuclease H-like superfamily/Ribonuclease H"/>
    <property type="match status" value="1"/>
</dbReference>
<evidence type="ECO:0000259" key="8">
    <source>
        <dbReference type="Pfam" id="PF25597"/>
    </source>
</evidence>
<keyword evidence="10" id="KW-1185">Reference proteome</keyword>
<dbReference type="InterPro" id="IPR012337">
    <property type="entry name" value="RNaseH-like_sf"/>
</dbReference>
<evidence type="ECO:0000259" key="5">
    <source>
        <dbReference type="Pfam" id="PF13976"/>
    </source>
</evidence>
<gene>
    <name evidence="9" type="ORF">LWI28_004458</name>
</gene>
<dbReference type="InterPro" id="IPR057670">
    <property type="entry name" value="SH3_retrovirus"/>
</dbReference>
<evidence type="ECO:0000313" key="10">
    <source>
        <dbReference type="Proteomes" id="UP001064489"/>
    </source>
</evidence>
<feature type="region of interest" description="Disordered" evidence="2">
    <location>
        <begin position="1"/>
        <end position="33"/>
    </location>
</feature>
<reference evidence="9" key="1">
    <citation type="journal article" date="2022" name="Plant J.">
        <title>Strategies of tolerance reflected in two North American maple genomes.</title>
        <authorList>
            <person name="McEvoy S.L."/>
            <person name="Sezen U.U."/>
            <person name="Trouern-Trend A."/>
            <person name="McMahon S.M."/>
            <person name="Schaberg P.G."/>
            <person name="Yang J."/>
            <person name="Wegrzyn J.L."/>
            <person name="Swenson N.G."/>
        </authorList>
    </citation>
    <scope>NUCLEOTIDE SEQUENCE</scope>
    <source>
        <strain evidence="9">91603</strain>
    </source>
</reference>
<dbReference type="GO" id="GO:0003676">
    <property type="term" value="F:nucleic acid binding"/>
    <property type="evidence" value="ECO:0007669"/>
    <property type="project" value="InterPro"/>
</dbReference>
<dbReference type="SUPFAM" id="SSF53098">
    <property type="entry name" value="Ribonuclease H-like"/>
    <property type="match status" value="1"/>
</dbReference>
<feature type="domain" description="GAG-pre-integrase" evidence="5">
    <location>
        <begin position="532"/>
        <end position="590"/>
    </location>
</feature>
<keyword evidence="1" id="KW-0064">Aspartyl protease</keyword>
<dbReference type="InterPro" id="IPR054722">
    <property type="entry name" value="PolX-like_BBD"/>
</dbReference>
<dbReference type="Pfam" id="PF25597">
    <property type="entry name" value="SH3_retrovirus"/>
    <property type="match status" value="1"/>
</dbReference>
<reference evidence="9" key="2">
    <citation type="submission" date="2023-02" db="EMBL/GenBank/DDBJ databases">
        <authorList>
            <person name="Swenson N.G."/>
            <person name="Wegrzyn J.L."/>
            <person name="Mcevoy S.L."/>
        </authorList>
    </citation>
    <scope>NUCLEOTIDE SEQUENCE</scope>
    <source>
        <strain evidence="9">91603</strain>
        <tissue evidence="9">Leaf</tissue>
    </source>
</reference>
<dbReference type="Pfam" id="PF07727">
    <property type="entry name" value="RVT_2"/>
    <property type="match status" value="1"/>
</dbReference>
<proteinExistence type="predicted"/>
<dbReference type="Proteomes" id="UP001064489">
    <property type="component" value="Chromosome 4"/>
</dbReference>